<evidence type="ECO:0000256" key="4">
    <source>
        <dbReference type="ARBA" id="ARBA00023125"/>
    </source>
</evidence>
<evidence type="ECO:0000259" key="6">
    <source>
        <dbReference type="Pfam" id="PF04542"/>
    </source>
</evidence>
<protein>
    <submittedName>
        <fullName evidence="7">RNA polymerase sigma factor (Sigma-70 family)</fullName>
    </submittedName>
</protein>
<dbReference type="InterPro" id="IPR039425">
    <property type="entry name" value="RNA_pol_sigma-70-like"/>
</dbReference>
<proteinExistence type="inferred from homology"/>
<dbReference type="Pfam" id="PF04542">
    <property type="entry name" value="Sigma70_r2"/>
    <property type="match status" value="1"/>
</dbReference>
<keyword evidence="2" id="KW-0805">Transcription regulation</keyword>
<name>A0A2T5JA32_9SPHI</name>
<keyword evidence="5" id="KW-0804">Transcription</keyword>
<dbReference type="PANTHER" id="PTHR43133">
    <property type="entry name" value="RNA POLYMERASE ECF-TYPE SIGMA FACTO"/>
    <property type="match status" value="1"/>
</dbReference>
<dbReference type="InterPro" id="IPR013324">
    <property type="entry name" value="RNA_pol_sigma_r3/r4-like"/>
</dbReference>
<dbReference type="InterPro" id="IPR013325">
    <property type="entry name" value="RNA_pol_sigma_r2"/>
</dbReference>
<dbReference type="AlphaFoldDB" id="A0A2T5JA32"/>
<comment type="caution">
    <text evidence="7">The sequence shown here is derived from an EMBL/GenBank/DDBJ whole genome shotgun (WGS) entry which is preliminary data.</text>
</comment>
<keyword evidence="4" id="KW-0238">DNA-binding</keyword>
<evidence type="ECO:0000256" key="1">
    <source>
        <dbReference type="ARBA" id="ARBA00010641"/>
    </source>
</evidence>
<dbReference type="SUPFAM" id="SSF88659">
    <property type="entry name" value="Sigma3 and sigma4 domains of RNA polymerase sigma factors"/>
    <property type="match status" value="1"/>
</dbReference>
<dbReference type="InterPro" id="IPR014284">
    <property type="entry name" value="RNA_pol_sigma-70_dom"/>
</dbReference>
<keyword evidence="8" id="KW-1185">Reference proteome</keyword>
<evidence type="ECO:0000313" key="7">
    <source>
        <dbReference type="EMBL" id="PTQ96926.1"/>
    </source>
</evidence>
<dbReference type="InterPro" id="IPR007627">
    <property type="entry name" value="RNA_pol_sigma70_r2"/>
</dbReference>
<dbReference type="Proteomes" id="UP000244168">
    <property type="component" value="Unassembled WGS sequence"/>
</dbReference>
<evidence type="ECO:0000313" key="8">
    <source>
        <dbReference type="Proteomes" id="UP000244168"/>
    </source>
</evidence>
<evidence type="ECO:0000256" key="5">
    <source>
        <dbReference type="ARBA" id="ARBA00023163"/>
    </source>
</evidence>
<comment type="similarity">
    <text evidence="1">Belongs to the sigma-70 factor family. ECF subfamily.</text>
</comment>
<dbReference type="OrthoDB" id="1099849at2"/>
<keyword evidence="3" id="KW-0731">Sigma factor</keyword>
<dbReference type="InterPro" id="IPR036388">
    <property type="entry name" value="WH-like_DNA-bd_sf"/>
</dbReference>
<feature type="domain" description="RNA polymerase sigma-70 region 2" evidence="6">
    <location>
        <begin position="30"/>
        <end position="98"/>
    </location>
</feature>
<evidence type="ECO:0000256" key="2">
    <source>
        <dbReference type="ARBA" id="ARBA00023015"/>
    </source>
</evidence>
<dbReference type="GO" id="GO:0003677">
    <property type="term" value="F:DNA binding"/>
    <property type="evidence" value="ECO:0007669"/>
    <property type="project" value="UniProtKB-KW"/>
</dbReference>
<dbReference type="GO" id="GO:0006352">
    <property type="term" value="P:DNA-templated transcription initiation"/>
    <property type="evidence" value="ECO:0007669"/>
    <property type="project" value="InterPro"/>
</dbReference>
<dbReference type="Gene3D" id="1.10.10.10">
    <property type="entry name" value="Winged helix-like DNA-binding domain superfamily/Winged helix DNA-binding domain"/>
    <property type="match status" value="1"/>
</dbReference>
<dbReference type="PANTHER" id="PTHR43133:SF8">
    <property type="entry name" value="RNA POLYMERASE SIGMA FACTOR HI_1459-RELATED"/>
    <property type="match status" value="1"/>
</dbReference>
<dbReference type="Gene3D" id="1.10.1740.10">
    <property type="match status" value="1"/>
</dbReference>
<dbReference type="NCBIfam" id="TIGR02937">
    <property type="entry name" value="sigma70-ECF"/>
    <property type="match status" value="1"/>
</dbReference>
<dbReference type="GO" id="GO:0016987">
    <property type="term" value="F:sigma factor activity"/>
    <property type="evidence" value="ECO:0007669"/>
    <property type="project" value="UniProtKB-KW"/>
</dbReference>
<dbReference type="SUPFAM" id="SSF88946">
    <property type="entry name" value="Sigma2 domain of RNA polymerase sigma factors"/>
    <property type="match status" value="1"/>
</dbReference>
<reference evidence="7 8" key="1">
    <citation type="submission" date="2018-04" db="EMBL/GenBank/DDBJ databases">
        <title>Genomic Encyclopedia of Archaeal and Bacterial Type Strains, Phase II (KMG-II): from individual species to whole genera.</title>
        <authorList>
            <person name="Goeker M."/>
        </authorList>
    </citation>
    <scope>NUCLEOTIDE SEQUENCE [LARGE SCALE GENOMIC DNA]</scope>
    <source>
        <strain evidence="7 8">DSM 26809</strain>
    </source>
</reference>
<accession>A0A2T5JA32</accession>
<dbReference type="RefSeq" id="WP_107828864.1">
    <property type="nucleotide sequence ID" value="NZ_CP160205.1"/>
</dbReference>
<evidence type="ECO:0000256" key="3">
    <source>
        <dbReference type="ARBA" id="ARBA00023082"/>
    </source>
</evidence>
<sequence>MSKEVNSSVPTDSEVILGILNNSDTVLRRLYVAYFPMVLQLIVNNNGTADDAKDIYQEAIIVLYNKVKAGNFELSSKLKTFIYSVCRRLWLKRLAQMSRYGGDVHDFQDFLPAEEEDIDQHSERDIQFGRMKNSLALLGEPCKTIIEDFYINDRSMQEICEKFGYTNADNAKTQKYKCLQRLKKLFFQQK</sequence>
<dbReference type="EMBL" id="QAOQ01000004">
    <property type="protein sequence ID" value="PTQ96926.1"/>
    <property type="molecule type" value="Genomic_DNA"/>
</dbReference>
<organism evidence="7 8">
    <name type="scientific">Mucilaginibacter yixingensis</name>
    <dbReference type="NCBI Taxonomy" id="1295612"/>
    <lineage>
        <taxon>Bacteria</taxon>
        <taxon>Pseudomonadati</taxon>
        <taxon>Bacteroidota</taxon>
        <taxon>Sphingobacteriia</taxon>
        <taxon>Sphingobacteriales</taxon>
        <taxon>Sphingobacteriaceae</taxon>
        <taxon>Mucilaginibacter</taxon>
    </lineage>
</organism>
<gene>
    <name evidence="7" type="ORF">C8P68_104420</name>
</gene>